<organism evidence="2 3">
    <name type="scientific">Mycena rosella</name>
    <name type="common">Pink bonnet</name>
    <name type="synonym">Agaricus rosellus</name>
    <dbReference type="NCBI Taxonomy" id="1033263"/>
    <lineage>
        <taxon>Eukaryota</taxon>
        <taxon>Fungi</taxon>
        <taxon>Dikarya</taxon>
        <taxon>Basidiomycota</taxon>
        <taxon>Agaricomycotina</taxon>
        <taxon>Agaricomycetes</taxon>
        <taxon>Agaricomycetidae</taxon>
        <taxon>Agaricales</taxon>
        <taxon>Marasmiineae</taxon>
        <taxon>Mycenaceae</taxon>
        <taxon>Mycena</taxon>
    </lineage>
</organism>
<feature type="compositionally biased region" description="Pro residues" evidence="1">
    <location>
        <begin position="58"/>
        <end position="74"/>
    </location>
</feature>
<proteinExistence type="predicted"/>
<evidence type="ECO:0000256" key="1">
    <source>
        <dbReference type="SAM" id="MobiDB-lite"/>
    </source>
</evidence>
<reference evidence="2" key="1">
    <citation type="submission" date="2023-03" db="EMBL/GenBank/DDBJ databases">
        <title>Massive genome expansion in bonnet fungi (Mycena s.s.) driven by repeated elements and novel gene families across ecological guilds.</title>
        <authorList>
            <consortium name="Lawrence Berkeley National Laboratory"/>
            <person name="Harder C.B."/>
            <person name="Miyauchi S."/>
            <person name="Viragh M."/>
            <person name="Kuo A."/>
            <person name="Thoen E."/>
            <person name="Andreopoulos B."/>
            <person name="Lu D."/>
            <person name="Skrede I."/>
            <person name="Drula E."/>
            <person name="Henrissat B."/>
            <person name="Morin E."/>
            <person name="Kohler A."/>
            <person name="Barry K."/>
            <person name="LaButti K."/>
            <person name="Morin E."/>
            <person name="Salamov A."/>
            <person name="Lipzen A."/>
            <person name="Mereny Z."/>
            <person name="Hegedus B."/>
            <person name="Baldrian P."/>
            <person name="Stursova M."/>
            <person name="Weitz H."/>
            <person name="Taylor A."/>
            <person name="Grigoriev I.V."/>
            <person name="Nagy L.G."/>
            <person name="Martin F."/>
            <person name="Kauserud H."/>
        </authorList>
    </citation>
    <scope>NUCLEOTIDE SEQUENCE</scope>
    <source>
        <strain evidence="2">CBHHK067</strain>
    </source>
</reference>
<gene>
    <name evidence="2" type="ORF">B0H17DRAFT_1195780</name>
</gene>
<dbReference type="Proteomes" id="UP001221757">
    <property type="component" value="Unassembled WGS sequence"/>
</dbReference>
<feature type="compositionally biased region" description="Low complexity" evidence="1">
    <location>
        <begin position="48"/>
        <end position="57"/>
    </location>
</feature>
<comment type="caution">
    <text evidence="2">The sequence shown here is derived from an EMBL/GenBank/DDBJ whole genome shotgun (WGS) entry which is preliminary data.</text>
</comment>
<feature type="region of interest" description="Disordered" evidence="1">
    <location>
        <begin position="33"/>
        <end position="82"/>
    </location>
</feature>
<protein>
    <submittedName>
        <fullName evidence="2">Uncharacterized protein</fullName>
    </submittedName>
</protein>
<accession>A0AAD7DVW4</accession>
<sequence>MSRPPPLLLAGSLPNVLAPSLFIPPPLPFLVSKPQQHKKRSKASSPITTLSALGTAPPAAPPVPSAQPLPPPPVVSERNGPRRGCSATAMLLVVPSCCNPELSAMQIEPTVHFSTVYGAGGAPLGHAFTGADGKDDAVRLVPLTSMHFKPPSPPSPVESAQSLLTEPASLPAIATGDLDLDKDFGFTMGGADTDGADTDFLMVDTEDAVKEGCQRMLQVAMETVITSGLPEARIIKAFRAELKHIQEPGVNLKALKLGRRNCYQSYANHRKNRVHERQHINVDYVCDDDEEPLPLDNDELLESYSQFLKFCKDDGINPDLIFDLADELDDADGPQTIGARQRAFLKRMDIYEACLHDDAKKHGWYSLLVTTGSHINEDTNLARVVITGGLGNGALLSTLKWTEDELVTIVKSVAYASELKQTVLAAVIRQVSYQLWNHAFWRVLQEFENTYEL</sequence>
<name>A0AAD7DVW4_MYCRO</name>
<evidence type="ECO:0000313" key="3">
    <source>
        <dbReference type="Proteomes" id="UP001221757"/>
    </source>
</evidence>
<keyword evidence="3" id="KW-1185">Reference proteome</keyword>
<evidence type="ECO:0000313" key="2">
    <source>
        <dbReference type="EMBL" id="KAJ7700374.1"/>
    </source>
</evidence>
<dbReference type="EMBL" id="JARKIE010000020">
    <property type="protein sequence ID" value="KAJ7700374.1"/>
    <property type="molecule type" value="Genomic_DNA"/>
</dbReference>
<dbReference type="AlphaFoldDB" id="A0AAD7DVW4"/>